<keyword evidence="3" id="KW-0812">Transmembrane</keyword>
<evidence type="ECO:0000256" key="1">
    <source>
        <dbReference type="ARBA" id="ARBA00004141"/>
    </source>
</evidence>
<feature type="region of interest" description="Disordered" evidence="6">
    <location>
        <begin position="1"/>
        <end position="67"/>
    </location>
</feature>
<dbReference type="Pfam" id="PF01545">
    <property type="entry name" value="Cation_efflux"/>
    <property type="match status" value="1"/>
</dbReference>
<dbReference type="PANTHER" id="PTHR43840">
    <property type="entry name" value="MITOCHONDRIAL METAL TRANSPORTER 1-RELATED"/>
    <property type="match status" value="1"/>
</dbReference>
<evidence type="ECO:0000256" key="3">
    <source>
        <dbReference type="ARBA" id="ARBA00022692"/>
    </source>
</evidence>
<name>A0A9P3GLY7_9APHY</name>
<dbReference type="AlphaFoldDB" id="A0A9P3GLY7"/>
<protein>
    <submittedName>
        <fullName evidence="9">Cation transporter</fullName>
    </submittedName>
</protein>
<keyword evidence="2" id="KW-0813">Transport</keyword>
<proteinExistence type="predicted"/>
<evidence type="ECO:0000259" key="7">
    <source>
        <dbReference type="Pfam" id="PF01545"/>
    </source>
</evidence>
<accession>A0A9P3GLY7</accession>
<dbReference type="InterPro" id="IPR036837">
    <property type="entry name" value="Cation_efflux_CTD_sf"/>
</dbReference>
<dbReference type="SUPFAM" id="SSF161111">
    <property type="entry name" value="Cation efflux protein transmembrane domain-like"/>
    <property type="match status" value="1"/>
</dbReference>
<dbReference type="GO" id="GO:0008324">
    <property type="term" value="F:monoatomic cation transmembrane transporter activity"/>
    <property type="evidence" value="ECO:0007669"/>
    <property type="project" value="InterPro"/>
</dbReference>
<dbReference type="Gene3D" id="1.20.1510.10">
    <property type="entry name" value="Cation efflux protein transmembrane domain"/>
    <property type="match status" value="1"/>
</dbReference>
<sequence length="420" mass="44708">MSALSRRLHSTQSKGKEAAKAPHDEHEHEREHDHDHHEDSSHAHSHSHSHGVFSLGHSHSHGDGVGHGDAEKVVAVLSGAGDRGSRITLIGLASNVGLTISKGAAGWYMNSASLLADAGHTAGDLIGDIITLACWKLSRKPPSETYPRGYAKFEVLGTAAVSLLLTGGALGLGLHSFSMLMESLAQSAAAMPAGPLQDALVNVTHIAHAVPHIASDHSHAHALDPNAAWFAAIGVVWKEWLFRATKKVAEQESSPVLFANALHHRSDMYGSLVALVAILGTWYWPSLPLDQIGGLIVSFLILQQGWGITLTSFRQLTDHGVSPSTRTTLIRALDPLLAHPHSPSATLPRGAPTAEQILGIKDLRATRSGSQMAVDLTARVPSTLSVADTTALEGKIARTLKDAKKEIAEVRVRFEPDDKA</sequence>
<feature type="compositionally biased region" description="Basic and acidic residues" evidence="6">
    <location>
        <begin position="14"/>
        <end position="42"/>
    </location>
</feature>
<dbReference type="GO" id="GO:0098771">
    <property type="term" value="P:inorganic ion homeostasis"/>
    <property type="evidence" value="ECO:0007669"/>
    <property type="project" value="UniProtKB-ARBA"/>
</dbReference>
<dbReference type="SUPFAM" id="SSF160240">
    <property type="entry name" value="Cation efflux protein cytoplasmic domain-like"/>
    <property type="match status" value="1"/>
</dbReference>
<feature type="domain" description="Cation efflux protein cytoplasmic" evidence="8">
    <location>
        <begin position="355"/>
        <end position="416"/>
    </location>
</feature>
<comment type="subcellular location">
    <subcellularLocation>
        <location evidence="1">Membrane</location>
        <topology evidence="1">Multi-pass membrane protein</topology>
    </subcellularLocation>
</comment>
<evidence type="ECO:0000256" key="6">
    <source>
        <dbReference type="SAM" id="MobiDB-lite"/>
    </source>
</evidence>
<evidence type="ECO:0000259" key="8">
    <source>
        <dbReference type="Pfam" id="PF16916"/>
    </source>
</evidence>
<dbReference type="Gene3D" id="3.30.70.1350">
    <property type="entry name" value="Cation efflux protein, cytoplasmic domain"/>
    <property type="match status" value="1"/>
</dbReference>
<dbReference type="InterPro" id="IPR027469">
    <property type="entry name" value="Cation_efflux_TMD_sf"/>
</dbReference>
<evidence type="ECO:0000256" key="5">
    <source>
        <dbReference type="ARBA" id="ARBA00023136"/>
    </source>
</evidence>
<dbReference type="GO" id="GO:0030003">
    <property type="term" value="P:intracellular monoatomic cation homeostasis"/>
    <property type="evidence" value="ECO:0007669"/>
    <property type="project" value="UniProtKB-ARBA"/>
</dbReference>
<dbReference type="EMBL" id="BPQB01000053">
    <property type="protein sequence ID" value="GJE95884.1"/>
    <property type="molecule type" value="Genomic_DNA"/>
</dbReference>
<dbReference type="InterPro" id="IPR002524">
    <property type="entry name" value="Cation_efflux"/>
</dbReference>
<dbReference type="InterPro" id="IPR050291">
    <property type="entry name" value="CDF_Transporter"/>
</dbReference>
<evidence type="ECO:0000313" key="9">
    <source>
        <dbReference type="EMBL" id="GJE95884.1"/>
    </source>
</evidence>
<gene>
    <name evidence="9" type="ORF">PsYK624_120750</name>
</gene>
<dbReference type="Proteomes" id="UP000703269">
    <property type="component" value="Unassembled WGS sequence"/>
</dbReference>
<evidence type="ECO:0000313" key="10">
    <source>
        <dbReference type="Proteomes" id="UP000703269"/>
    </source>
</evidence>
<keyword evidence="4" id="KW-1133">Transmembrane helix</keyword>
<dbReference type="GO" id="GO:0016020">
    <property type="term" value="C:membrane"/>
    <property type="evidence" value="ECO:0007669"/>
    <property type="project" value="UniProtKB-SubCell"/>
</dbReference>
<comment type="caution">
    <text evidence="9">The sequence shown here is derived from an EMBL/GenBank/DDBJ whole genome shotgun (WGS) entry which is preliminary data.</text>
</comment>
<dbReference type="Pfam" id="PF16916">
    <property type="entry name" value="ZT_dimer"/>
    <property type="match status" value="1"/>
</dbReference>
<dbReference type="InterPro" id="IPR027470">
    <property type="entry name" value="Cation_efflux_CTD"/>
</dbReference>
<keyword evidence="5" id="KW-0472">Membrane</keyword>
<dbReference type="NCBIfam" id="TIGR01297">
    <property type="entry name" value="CDF"/>
    <property type="match status" value="1"/>
</dbReference>
<evidence type="ECO:0000256" key="4">
    <source>
        <dbReference type="ARBA" id="ARBA00022989"/>
    </source>
</evidence>
<reference evidence="9 10" key="1">
    <citation type="submission" date="2021-08" db="EMBL/GenBank/DDBJ databases">
        <title>Draft Genome Sequence of Phanerochaete sordida strain YK-624.</title>
        <authorList>
            <person name="Mori T."/>
            <person name="Dohra H."/>
            <person name="Suzuki T."/>
            <person name="Kawagishi H."/>
            <person name="Hirai H."/>
        </authorList>
    </citation>
    <scope>NUCLEOTIDE SEQUENCE [LARGE SCALE GENOMIC DNA]</scope>
    <source>
        <strain evidence="9 10">YK-624</strain>
    </source>
</reference>
<keyword evidence="10" id="KW-1185">Reference proteome</keyword>
<dbReference type="PANTHER" id="PTHR43840:SF15">
    <property type="entry name" value="MITOCHONDRIAL METAL TRANSPORTER 1-RELATED"/>
    <property type="match status" value="1"/>
</dbReference>
<organism evidence="9 10">
    <name type="scientific">Phanerochaete sordida</name>
    <dbReference type="NCBI Taxonomy" id="48140"/>
    <lineage>
        <taxon>Eukaryota</taxon>
        <taxon>Fungi</taxon>
        <taxon>Dikarya</taxon>
        <taxon>Basidiomycota</taxon>
        <taxon>Agaricomycotina</taxon>
        <taxon>Agaricomycetes</taxon>
        <taxon>Polyporales</taxon>
        <taxon>Phanerochaetaceae</taxon>
        <taxon>Phanerochaete</taxon>
    </lineage>
</organism>
<feature type="domain" description="Cation efflux protein transmembrane" evidence="7">
    <location>
        <begin position="89"/>
        <end position="316"/>
    </location>
</feature>
<evidence type="ECO:0000256" key="2">
    <source>
        <dbReference type="ARBA" id="ARBA00022448"/>
    </source>
</evidence>
<dbReference type="OrthoDB" id="435980at2759"/>
<dbReference type="InterPro" id="IPR058533">
    <property type="entry name" value="Cation_efflux_TM"/>
</dbReference>